<comment type="caution">
    <text evidence="7">The sequence shown here is derived from an EMBL/GenBank/DDBJ whole genome shotgun (WGS) entry which is preliminary data.</text>
</comment>
<dbReference type="InterPro" id="IPR001041">
    <property type="entry name" value="2Fe-2S_ferredoxin-type"/>
</dbReference>
<evidence type="ECO:0000256" key="1">
    <source>
        <dbReference type="ARBA" id="ARBA00022714"/>
    </source>
</evidence>
<dbReference type="PANTHER" id="PTHR44379:SF5">
    <property type="entry name" value="OXIDOREDUCTASE WITH IRON-SULFUR SUBUNIT"/>
    <property type="match status" value="1"/>
</dbReference>
<evidence type="ECO:0000259" key="6">
    <source>
        <dbReference type="PROSITE" id="PS51085"/>
    </source>
</evidence>
<keyword evidence="2" id="KW-0479">Metal-binding</keyword>
<dbReference type="EMBL" id="BJNE01000026">
    <property type="protein sequence ID" value="GEC14014.1"/>
    <property type="molecule type" value="Genomic_DNA"/>
</dbReference>
<evidence type="ECO:0000313" key="8">
    <source>
        <dbReference type="Proteomes" id="UP000316242"/>
    </source>
</evidence>
<dbReference type="CDD" id="cd00207">
    <property type="entry name" value="fer2"/>
    <property type="match status" value="1"/>
</dbReference>
<gene>
    <name evidence="7" type="ORF">ANI01nite_32170</name>
</gene>
<dbReference type="SUPFAM" id="SSF47741">
    <property type="entry name" value="CO dehydrogenase ISP C-domain like"/>
    <property type="match status" value="1"/>
</dbReference>
<evidence type="ECO:0000256" key="2">
    <source>
        <dbReference type="ARBA" id="ARBA00022723"/>
    </source>
</evidence>
<dbReference type="Proteomes" id="UP000316242">
    <property type="component" value="Unassembled WGS sequence"/>
</dbReference>
<evidence type="ECO:0000256" key="4">
    <source>
        <dbReference type="ARBA" id="ARBA00023004"/>
    </source>
</evidence>
<name>A0ABQ0RQC5_GLUNI</name>
<dbReference type="InterPro" id="IPR051452">
    <property type="entry name" value="Diverse_Oxidoreductases"/>
</dbReference>
<dbReference type="PROSITE" id="PS51085">
    <property type="entry name" value="2FE2S_FER_2"/>
    <property type="match status" value="1"/>
</dbReference>
<keyword evidence="3" id="KW-0560">Oxidoreductase</keyword>
<dbReference type="Gene3D" id="3.10.20.30">
    <property type="match status" value="1"/>
</dbReference>
<dbReference type="Pfam" id="PF01799">
    <property type="entry name" value="Fer2_2"/>
    <property type="match status" value="1"/>
</dbReference>
<feature type="domain" description="2Fe-2S ferredoxin-type" evidence="6">
    <location>
        <begin position="4"/>
        <end position="80"/>
    </location>
</feature>
<dbReference type="InterPro" id="IPR036884">
    <property type="entry name" value="2Fe-2S-bd_dom_sf"/>
</dbReference>
<keyword evidence="5" id="KW-0411">Iron-sulfur</keyword>
<dbReference type="InterPro" id="IPR036010">
    <property type="entry name" value="2Fe-2S_ferredoxin-like_sf"/>
</dbReference>
<sequence>MNAFHLKLEVNGTSHEADVEPRQLLADFLRDNLHLRGTRLGCEHGVCGSCTVLMDGQPIRSCTTLAVQAHESRVETVESLQENGQLHPLQSSFSKCHSLQCGFCTSGFLMTLKPLYDDPDVSMDESSAREAISGNTCRCTGYQQIVEATVDAFECRNHHE</sequence>
<dbReference type="InterPro" id="IPR012675">
    <property type="entry name" value="Beta-grasp_dom_sf"/>
</dbReference>
<keyword evidence="8" id="KW-1185">Reference proteome</keyword>
<reference evidence="7 8" key="1">
    <citation type="submission" date="2019-06" db="EMBL/GenBank/DDBJ databases">
        <title>Whole genome shotgun sequence of Glutamicibacter nicotianae NBRC 14234.</title>
        <authorList>
            <person name="Hosoyama A."/>
            <person name="Uohara A."/>
            <person name="Ohji S."/>
            <person name="Ichikawa N."/>
        </authorList>
    </citation>
    <scope>NUCLEOTIDE SEQUENCE [LARGE SCALE GENOMIC DNA]</scope>
    <source>
        <strain evidence="7 8">NBRC 14234</strain>
    </source>
</reference>
<evidence type="ECO:0000313" key="7">
    <source>
        <dbReference type="EMBL" id="GEC14014.1"/>
    </source>
</evidence>
<dbReference type="Gene3D" id="1.10.150.120">
    <property type="entry name" value="[2Fe-2S]-binding domain"/>
    <property type="match status" value="1"/>
</dbReference>
<evidence type="ECO:0000256" key="5">
    <source>
        <dbReference type="ARBA" id="ARBA00023014"/>
    </source>
</evidence>
<dbReference type="SUPFAM" id="SSF54292">
    <property type="entry name" value="2Fe-2S ferredoxin-like"/>
    <property type="match status" value="1"/>
</dbReference>
<accession>A0ABQ0RQC5</accession>
<proteinExistence type="predicted"/>
<dbReference type="PANTHER" id="PTHR44379">
    <property type="entry name" value="OXIDOREDUCTASE WITH IRON-SULFUR SUBUNIT"/>
    <property type="match status" value="1"/>
</dbReference>
<dbReference type="Pfam" id="PF00111">
    <property type="entry name" value="Fer2"/>
    <property type="match status" value="1"/>
</dbReference>
<dbReference type="RefSeq" id="WP_141359233.1">
    <property type="nucleotide sequence ID" value="NZ_BAAAWM010000001.1"/>
</dbReference>
<keyword evidence="4" id="KW-0408">Iron</keyword>
<dbReference type="PROSITE" id="PS00197">
    <property type="entry name" value="2FE2S_FER_1"/>
    <property type="match status" value="1"/>
</dbReference>
<keyword evidence="1" id="KW-0001">2Fe-2S</keyword>
<evidence type="ECO:0000256" key="3">
    <source>
        <dbReference type="ARBA" id="ARBA00023002"/>
    </source>
</evidence>
<organism evidence="7 8">
    <name type="scientific">Glutamicibacter nicotianae</name>
    <name type="common">Arthrobacter nicotianae</name>
    <dbReference type="NCBI Taxonomy" id="37929"/>
    <lineage>
        <taxon>Bacteria</taxon>
        <taxon>Bacillati</taxon>
        <taxon>Actinomycetota</taxon>
        <taxon>Actinomycetes</taxon>
        <taxon>Micrococcales</taxon>
        <taxon>Micrococcaceae</taxon>
        <taxon>Glutamicibacter</taxon>
    </lineage>
</organism>
<protein>
    <submittedName>
        <fullName evidence="7">(2Fe-2S)-binding protein</fullName>
    </submittedName>
</protein>
<dbReference type="InterPro" id="IPR002888">
    <property type="entry name" value="2Fe-2S-bd"/>
</dbReference>
<dbReference type="InterPro" id="IPR006058">
    <property type="entry name" value="2Fe2S_fd_BS"/>
</dbReference>